<dbReference type="EC" id="3.5.1.4" evidence="2"/>
<dbReference type="AlphaFoldDB" id="A0A087E5C7"/>
<sequence length="474" mass="51068">MTQEESNTYAYASAESLVERYQSGDLEPSAVIDRLISRVEEVNPAINAVAEKLYDTAREKASKADESYANGKNDHHTQPLLGVPVILKEKHQLAGHPVSQGVKELETVPDWNHPIVERILQAGGVPLVRSTTPEFCSATVTESKMWGTTVNPWNAEKTPGGSSGGSGACLASGFAPVATGSDIGGSTRIPSAYCGVVGYKAPYGVVPGLHPSTMDWYRSDNAMARSVGDVRLLHNVIAGQHPKDQLSVPFRPVPEPADKTDLHDVTVLVSTTVGDYPTQRATAENLMEAAESLRQLGATVKECQLPWHAEEIMDLAFAHYGHILGPLTLHDIVRSHATVSPYIHEWIERAQEAADAMPLDVTLSKESVMRDQLSAVMDGASALLCPVSAIDSMGCHAPVNSVGQCGHFYWQDQIALPFNINNRNPSLAVPSGFGPEGVPTGLQIVGKPYDEASVFRIGYGLEITHPWSSAHPKF</sequence>
<dbReference type="STRING" id="77635.BISU_0904"/>
<proteinExistence type="predicted"/>
<comment type="caution">
    <text evidence="2">The sequence shown here is derived from an EMBL/GenBank/DDBJ whole genome shotgun (WGS) entry which is preliminary data.</text>
</comment>
<dbReference type="GO" id="GO:0004040">
    <property type="term" value="F:amidase activity"/>
    <property type="evidence" value="ECO:0007669"/>
    <property type="project" value="UniProtKB-EC"/>
</dbReference>
<evidence type="ECO:0000313" key="3">
    <source>
        <dbReference type="Proteomes" id="UP000029055"/>
    </source>
</evidence>
<dbReference type="PANTHER" id="PTHR43372:SF4">
    <property type="entry name" value="FATTY-ACID AMIDE HYDROLASE 2"/>
    <property type="match status" value="1"/>
</dbReference>
<dbReference type="GO" id="GO:0012505">
    <property type="term" value="C:endomembrane system"/>
    <property type="evidence" value="ECO:0007669"/>
    <property type="project" value="TreeGrafter"/>
</dbReference>
<keyword evidence="3" id="KW-1185">Reference proteome</keyword>
<protein>
    <submittedName>
        <fullName evidence="2">Glutamyl-tRNA(Gln) amidotransferase subunit A</fullName>
        <ecNumber evidence="2">3.5.1.4</ecNumber>
    </submittedName>
</protein>
<keyword evidence="2" id="KW-0378">Hydrolase</keyword>
<dbReference type="InterPro" id="IPR052739">
    <property type="entry name" value="FAAH2"/>
</dbReference>
<dbReference type="GO" id="GO:0016740">
    <property type="term" value="F:transferase activity"/>
    <property type="evidence" value="ECO:0007669"/>
    <property type="project" value="UniProtKB-KW"/>
</dbReference>
<dbReference type="PANTHER" id="PTHR43372">
    <property type="entry name" value="FATTY-ACID AMIDE HYDROLASE"/>
    <property type="match status" value="1"/>
</dbReference>
<dbReference type="InterPro" id="IPR036928">
    <property type="entry name" value="AS_sf"/>
</dbReference>
<gene>
    <name evidence="2" type="ORF">BISU_0904</name>
</gene>
<organism evidence="2 3">
    <name type="scientific">Bifidobacterium subtile</name>
    <dbReference type="NCBI Taxonomy" id="77635"/>
    <lineage>
        <taxon>Bacteria</taxon>
        <taxon>Bacillati</taxon>
        <taxon>Actinomycetota</taxon>
        <taxon>Actinomycetes</taxon>
        <taxon>Bifidobacteriales</taxon>
        <taxon>Bifidobacteriaceae</taxon>
        <taxon>Bifidobacterium</taxon>
    </lineage>
</organism>
<dbReference type="Proteomes" id="UP000029055">
    <property type="component" value="Unassembled WGS sequence"/>
</dbReference>
<dbReference type="SUPFAM" id="SSF75304">
    <property type="entry name" value="Amidase signature (AS) enzymes"/>
    <property type="match status" value="1"/>
</dbReference>
<dbReference type="Gene3D" id="3.90.1300.10">
    <property type="entry name" value="Amidase signature (AS) domain"/>
    <property type="match status" value="1"/>
</dbReference>
<dbReference type="RefSeq" id="WP_024462948.1">
    <property type="nucleotide sequence ID" value="NZ_CP062939.1"/>
</dbReference>
<dbReference type="InterPro" id="IPR023631">
    <property type="entry name" value="Amidase_dom"/>
</dbReference>
<reference evidence="2 3" key="1">
    <citation type="submission" date="2014-03" db="EMBL/GenBank/DDBJ databases">
        <title>Genomics of Bifidobacteria.</title>
        <authorList>
            <person name="Ventura M."/>
            <person name="Milani C."/>
            <person name="Lugli G.A."/>
        </authorList>
    </citation>
    <scope>NUCLEOTIDE SEQUENCE [LARGE SCALE GENOMIC DNA]</scope>
    <source>
        <strain evidence="2 3">LMG 11597</strain>
    </source>
</reference>
<accession>A0A087E5C7</accession>
<evidence type="ECO:0000313" key="2">
    <source>
        <dbReference type="EMBL" id="KFJ02978.1"/>
    </source>
</evidence>
<dbReference type="OrthoDB" id="182039at2"/>
<evidence type="ECO:0000259" key="1">
    <source>
        <dbReference type="Pfam" id="PF01425"/>
    </source>
</evidence>
<feature type="domain" description="Amidase" evidence="1">
    <location>
        <begin position="31"/>
        <end position="454"/>
    </location>
</feature>
<dbReference type="eggNOG" id="COG0154">
    <property type="taxonomic scope" value="Bacteria"/>
</dbReference>
<dbReference type="Pfam" id="PF01425">
    <property type="entry name" value="Amidase"/>
    <property type="match status" value="1"/>
</dbReference>
<dbReference type="EMBL" id="JGZR01000007">
    <property type="protein sequence ID" value="KFJ02978.1"/>
    <property type="molecule type" value="Genomic_DNA"/>
</dbReference>
<name>A0A087E5C7_9BIFI</name>
<keyword evidence="2" id="KW-0808">Transferase</keyword>